<dbReference type="Gene3D" id="3.40.50.720">
    <property type="entry name" value="NAD(P)-binding Rossmann-like Domain"/>
    <property type="match status" value="1"/>
</dbReference>
<evidence type="ECO:0000256" key="5">
    <source>
        <dbReference type="ARBA" id="ARBA00048200"/>
    </source>
</evidence>
<comment type="cofactor">
    <cofactor evidence="6">
        <name>Mg(2+)</name>
        <dbReference type="ChEBI" id="CHEBI:18420"/>
    </cofactor>
    <text evidence="6">Binds 1 Mg(2+) ion per monomer.</text>
</comment>
<dbReference type="CDD" id="cd05254">
    <property type="entry name" value="dTDP_HR_like_SDR_e"/>
    <property type="match status" value="1"/>
</dbReference>
<evidence type="ECO:0000256" key="4">
    <source>
        <dbReference type="ARBA" id="ARBA00017099"/>
    </source>
</evidence>
<organism evidence="8 9">
    <name type="scientific">Fluctibacter halophilus</name>
    <dbReference type="NCBI Taxonomy" id="226011"/>
    <lineage>
        <taxon>Bacteria</taxon>
        <taxon>Pseudomonadati</taxon>
        <taxon>Pseudomonadota</taxon>
        <taxon>Gammaproteobacteria</taxon>
        <taxon>Alteromonadales</taxon>
        <taxon>Alteromonadaceae</taxon>
        <taxon>Fluctibacter</taxon>
    </lineage>
</organism>
<evidence type="ECO:0000313" key="9">
    <source>
        <dbReference type="Proteomes" id="UP001520878"/>
    </source>
</evidence>
<comment type="function">
    <text evidence="6">Catalyzes the reduction of dTDP-6-deoxy-L-lyxo-4-hexulose to yield dTDP-L-rhamnose.</text>
</comment>
<comment type="catalytic activity">
    <reaction evidence="5 6">
        <text>dTDP-beta-L-rhamnose + NADP(+) = dTDP-4-dehydro-beta-L-rhamnose + NADPH + H(+)</text>
        <dbReference type="Rhea" id="RHEA:21796"/>
        <dbReference type="ChEBI" id="CHEBI:15378"/>
        <dbReference type="ChEBI" id="CHEBI:57510"/>
        <dbReference type="ChEBI" id="CHEBI:57783"/>
        <dbReference type="ChEBI" id="CHEBI:58349"/>
        <dbReference type="ChEBI" id="CHEBI:62830"/>
        <dbReference type="EC" id="1.1.1.133"/>
    </reaction>
</comment>
<evidence type="ECO:0000256" key="2">
    <source>
        <dbReference type="ARBA" id="ARBA00010944"/>
    </source>
</evidence>
<comment type="pathway">
    <text evidence="1 6">Carbohydrate biosynthesis; dTDP-L-rhamnose biosynthesis.</text>
</comment>
<comment type="caution">
    <text evidence="8">The sequence shown here is derived from an EMBL/GenBank/DDBJ whole genome shotgun (WGS) entry which is preliminary data.</text>
</comment>
<evidence type="ECO:0000313" key="8">
    <source>
        <dbReference type="EMBL" id="MCC2617230.1"/>
    </source>
</evidence>
<proteinExistence type="inferred from homology"/>
<evidence type="ECO:0000256" key="6">
    <source>
        <dbReference type="RuleBase" id="RU364082"/>
    </source>
</evidence>
<dbReference type="Pfam" id="PF04321">
    <property type="entry name" value="RmlD_sub_bind"/>
    <property type="match status" value="1"/>
</dbReference>
<sequence length="295" mass="32439">MKVLILGKNGQLAQALIATAPEGVTVSVSDRHVLDLGVLERIQPHIIECQPDIVINATAYTAVDKAEDEPKLAHRINAEAVNNLVEACKKVNARLVHVSTDFVFDGSQNTPYRPTDRVAPLSVYGASKLAGEDAVRKLENFAIIRTAWVYSATGQNFVKTMLRLMNEREELGVVYDQVGGPTFADNLAMAVWKAALTPSLNGTFHYTDAGVASWYDFAYEIHRQGVVKGLIPNNPFVLKPILSGQFKTKAVRPHYSVLDCSDLIEPLNIRRPHWTAALADCLDLIKSRFSSGAQE</sequence>
<dbReference type="NCBIfam" id="TIGR01214">
    <property type="entry name" value="rmlD"/>
    <property type="match status" value="1"/>
</dbReference>
<dbReference type="PANTHER" id="PTHR10491">
    <property type="entry name" value="DTDP-4-DEHYDRORHAMNOSE REDUCTASE"/>
    <property type="match status" value="1"/>
</dbReference>
<evidence type="ECO:0000259" key="7">
    <source>
        <dbReference type="Pfam" id="PF04321"/>
    </source>
</evidence>
<keyword evidence="9" id="KW-1185">Reference proteome</keyword>
<dbReference type="EC" id="1.1.1.133" evidence="3 6"/>
<feature type="domain" description="RmlD-like substrate binding" evidence="7">
    <location>
        <begin position="1"/>
        <end position="284"/>
    </location>
</feature>
<accession>A0ABS8G9K1</accession>
<comment type="similarity">
    <text evidence="2 6">Belongs to the dTDP-4-dehydrorhamnose reductase family.</text>
</comment>
<reference evidence="8 9" key="1">
    <citation type="submission" date="2021-10" db="EMBL/GenBank/DDBJ databases">
        <title>Draft genome of Aestuariibacter halophilus JC2043.</title>
        <authorList>
            <person name="Emsley S.A."/>
            <person name="Pfannmuller K.M."/>
            <person name="Ushijima B."/>
            <person name="Saw J.H."/>
            <person name="Videau P."/>
        </authorList>
    </citation>
    <scope>NUCLEOTIDE SEQUENCE [LARGE SCALE GENOMIC DNA]</scope>
    <source>
        <strain evidence="8 9">JC2043</strain>
    </source>
</reference>
<dbReference type="Gene3D" id="3.90.25.10">
    <property type="entry name" value="UDP-galactose 4-epimerase, domain 1"/>
    <property type="match status" value="1"/>
</dbReference>
<protein>
    <recommendedName>
        <fullName evidence="4 6">dTDP-4-dehydrorhamnose reductase</fullName>
        <ecNumber evidence="3 6">1.1.1.133</ecNumber>
    </recommendedName>
</protein>
<gene>
    <name evidence="8" type="primary">rfbD</name>
    <name evidence="8" type="ORF">LJ739_13335</name>
</gene>
<keyword evidence="6 8" id="KW-0560">Oxidoreductase</keyword>
<dbReference type="GO" id="GO:0008831">
    <property type="term" value="F:dTDP-4-dehydrorhamnose reductase activity"/>
    <property type="evidence" value="ECO:0007669"/>
    <property type="project" value="UniProtKB-EC"/>
</dbReference>
<dbReference type="PANTHER" id="PTHR10491:SF4">
    <property type="entry name" value="METHIONINE ADENOSYLTRANSFERASE 2 SUBUNIT BETA"/>
    <property type="match status" value="1"/>
</dbReference>
<dbReference type="InterPro" id="IPR005913">
    <property type="entry name" value="dTDP_dehydrorham_reduct"/>
</dbReference>
<dbReference type="Proteomes" id="UP001520878">
    <property type="component" value="Unassembled WGS sequence"/>
</dbReference>
<dbReference type="InterPro" id="IPR029903">
    <property type="entry name" value="RmlD-like-bd"/>
</dbReference>
<dbReference type="EMBL" id="JAJEWP010000004">
    <property type="protein sequence ID" value="MCC2617230.1"/>
    <property type="molecule type" value="Genomic_DNA"/>
</dbReference>
<evidence type="ECO:0000256" key="1">
    <source>
        <dbReference type="ARBA" id="ARBA00004781"/>
    </source>
</evidence>
<dbReference type="RefSeq" id="WP_229161232.1">
    <property type="nucleotide sequence ID" value="NZ_JAJEWP010000004.1"/>
</dbReference>
<keyword evidence="6" id="KW-0521">NADP</keyword>
<dbReference type="InterPro" id="IPR036291">
    <property type="entry name" value="NAD(P)-bd_dom_sf"/>
</dbReference>
<dbReference type="SUPFAM" id="SSF51735">
    <property type="entry name" value="NAD(P)-binding Rossmann-fold domains"/>
    <property type="match status" value="1"/>
</dbReference>
<name>A0ABS8G9K1_9ALTE</name>
<evidence type="ECO:0000256" key="3">
    <source>
        <dbReference type="ARBA" id="ARBA00012929"/>
    </source>
</evidence>